<evidence type="ECO:0008006" key="3">
    <source>
        <dbReference type="Google" id="ProtNLM"/>
    </source>
</evidence>
<keyword evidence="2" id="KW-1185">Reference proteome</keyword>
<comment type="caution">
    <text evidence="1">The sequence shown here is derived from an EMBL/GenBank/DDBJ whole genome shotgun (WGS) entry which is preliminary data.</text>
</comment>
<dbReference type="Proteomes" id="UP000656274">
    <property type="component" value="Unassembled WGS sequence"/>
</dbReference>
<sequence length="174" mass="20751">MKYRRNKYLTLKGKIQEVILPDSTYGGWIVYENNEPIFYVNIFNYKSKSDNLVNVIITESESDFNDILTDINKRFNRNLTLSLKKNIAIKISSKLMESDLGSLPFEWIEHYTKFIKAPWEKYPDINPNDMFWRMGKGEDAISIFARYYNSLNKTEKNNFKTKYEPTAEWSDFYE</sequence>
<reference evidence="1 2" key="1">
    <citation type="submission" date="2020-10" db="EMBL/GenBank/DDBJ databases">
        <title>The genome sequence of Flavobacterium aquaticum 1Y8A.</title>
        <authorList>
            <person name="Liu Y."/>
        </authorList>
    </citation>
    <scope>NUCLEOTIDE SEQUENCE [LARGE SCALE GENOMIC DNA]</scope>
    <source>
        <strain evidence="1 2">1Y8A</strain>
    </source>
</reference>
<gene>
    <name evidence="1" type="ORF">IM755_11000</name>
</gene>
<proteinExistence type="predicted"/>
<name>A0ABR9WUC6_9FLAO</name>
<accession>A0ABR9WUC6</accession>
<dbReference type="EMBL" id="JADFTZ010000005">
    <property type="protein sequence ID" value="MBE9577239.1"/>
    <property type="molecule type" value="Genomic_DNA"/>
</dbReference>
<evidence type="ECO:0000313" key="2">
    <source>
        <dbReference type="Proteomes" id="UP000656274"/>
    </source>
</evidence>
<protein>
    <recommendedName>
        <fullName evidence="3">Immunity protein 26</fullName>
    </recommendedName>
</protein>
<dbReference type="RefSeq" id="WP_194096774.1">
    <property type="nucleotide sequence ID" value="NZ_JADFTZ010000005.1"/>
</dbReference>
<organism evidence="1 2">
    <name type="scientific">Flavobacterium proteolyticum</name>
    <dbReference type="NCBI Taxonomy" id="2911683"/>
    <lineage>
        <taxon>Bacteria</taxon>
        <taxon>Pseudomonadati</taxon>
        <taxon>Bacteroidota</taxon>
        <taxon>Flavobacteriia</taxon>
        <taxon>Flavobacteriales</taxon>
        <taxon>Flavobacteriaceae</taxon>
        <taxon>Flavobacterium</taxon>
    </lineage>
</organism>
<evidence type="ECO:0000313" key="1">
    <source>
        <dbReference type="EMBL" id="MBE9577239.1"/>
    </source>
</evidence>